<keyword evidence="6 7" id="KW-0472">Membrane</keyword>
<dbReference type="STRING" id="3635.A0A1U8NAZ0"/>
<feature type="transmembrane region" description="Helical" evidence="7">
    <location>
        <begin position="39"/>
        <end position="56"/>
    </location>
</feature>
<dbReference type="GeneID" id="107945574"/>
<dbReference type="RefSeq" id="XP_016735118.2">
    <property type="nucleotide sequence ID" value="XM_016879629.2"/>
</dbReference>
<dbReference type="KEGG" id="ghi:107945574"/>
<name>A0A1U8NAZ0_GOSHI</name>
<reference evidence="9" key="1">
    <citation type="journal article" date="2020" name="Nat. Genet.">
        <title>Genomic diversifications of five Gossypium allopolyploid species and their impact on cotton improvement.</title>
        <authorList>
            <person name="Chen Z.J."/>
            <person name="Sreedasyam A."/>
            <person name="Ando A."/>
            <person name="Song Q."/>
            <person name="De Santiago L.M."/>
            <person name="Hulse-Kemp A.M."/>
            <person name="Ding M."/>
            <person name="Ye W."/>
            <person name="Kirkbride R.C."/>
            <person name="Jenkins J."/>
            <person name="Plott C."/>
            <person name="Lovell J."/>
            <person name="Lin Y.M."/>
            <person name="Vaughn R."/>
            <person name="Liu B."/>
            <person name="Simpson S."/>
            <person name="Scheffler B.E."/>
            <person name="Wen L."/>
            <person name="Saski C.A."/>
            <person name="Grover C.E."/>
            <person name="Hu G."/>
            <person name="Conover J.L."/>
            <person name="Carlson J.W."/>
            <person name="Shu S."/>
            <person name="Boston L.B."/>
            <person name="Williams M."/>
            <person name="Peterson D.G."/>
            <person name="McGee K."/>
            <person name="Jones D.C."/>
            <person name="Wendel J.F."/>
            <person name="Stelly D.M."/>
            <person name="Grimwood J."/>
            <person name="Schmutz J."/>
        </authorList>
    </citation>
    <scope>NUCLEOTIDE SEQUENCE [LARGE SCALE GENOMIC DNA]</scope>
    <source>
        <strain evidence="9">cv. TM-1</strain>
    </source>
</reference>
<dbReference type="Proteomes" id="UP000818029">
    <property type="component" value="Chromosome D12"/>
</dbReference>
<feature type="domain" description="PGG" evidence="8">
    <location>
        <begin position="35"/>
        <end position="125"/>
    </location>
</feature>
<evidence type="ECO:0000256" key="7">
    <source>
        <dbReference type="SAM" id="Phobius"/>
    </source>
</evidence>
<feature type="transmembrane region" description="Helical" evidence="7">
    <location>
        <begin position="79"/>
        <end position="100"/>
    </location>
</feature>
<dbReference type="Pfam" id="PF13962">
    <property type="entry name" value="PGG"/>
    <property type="match status" value="1"/>
</dbReference>
<keyword evidence="4 7" id="KW-1133">Transmembrane helix</keyword>
<evidence type="ECO:0000256" key="6">
    <source>
        <dbReference type="ARBA" id="ARBA00023136"/>
    </source>
</evidence>
<evidence type="ECO:0000256" key="1">
    <source>
        <dbReference type="ARBA" id="ARBA00004141"/>
    </source>
</evidence>
<keyword evidence="9" id="KW-1185">Reference proteome</keyword>
<evidence type="ECO:0000256" key="4">
    <source>
        <dbReference type="ARBA" id="ARBA00022989"/>
    </source>
</evidence>
<dbReference type="PaxDb" id="3635-A0A1U8NAZ0"/>
<keyword evidence="3" id="KW-0677">Repeat</keyword>
<dbReference type="PANTHER" id="PTHR24186:SF37">
    <property type="entry name" value="PGG DOMAIN-CONTAINING PROTEIN"/>
    <property type="match status" value="1"/>
</dbReference>
<evidence type="ECO:0000313" key="10">
    <source>
        <dbReference type="RefSeq" id="XP_016735118.2"/>
    </source>
</evidence>
<evidence type="ECO:0000256" key="5">
    <source>
        <dbReference type="ARBA" id="ARBA00023043"/>
    </source>
</evidence>
<evidence type="ECO:0000256" key="2">
    <source>
        <dbReference type="ARBA" id="ARBA00022692"/>
    </source>
</evidence>
<gene>
    <name evidence="10" type="primary">LOC107945574</name>
</gene>
<comment type="subcellular location">
    <subcellularLocation>
        <location evidence="1">Membrane</location>
        <topology evidence="1">Multi-pass membrane protein</topology>
    </subcellularLocation>
</comment>
<keyword evidence="2 7" id="KW-0812">Transmembrane</keyword>
<dbReference type="AlphaFoldDB" id="A0A1U8NAZ0"/>
<organism evidence="9 10">
    <name type="scientific">Gossypium hirsutum</name>
    <name type="common">Upland cotton</name>
    <name type="synonym">Gossypium mexicanum</name>
    <dbReference type="NCBI Taxonomy" id="3635"/>
    <lineage>
        <taxon>Eukaryota</taxon>
        <taxon>Viridiplantae</taxon>
        <taxon>Streptophyta</taxon>
        <taxon>Embryophyta</taxon>
        <taxon>Tracheophyta</taxon>
        <taxon>Spermatophyta</taxon>
        <taxon>Magnoliopsida</taxon>
        <taxon>eudicotyledons</taxon>
        <taxon>Gunneridae</taxon>
        <taxon>Pentapetalae</taxon>
        <taxon>rosids</taxon>
        <taxon>malvids</taxon>
        <taxon>Malvales</taxon>
        <taxon>Malvaceae</taxon>
        <taxon>Malvoideae</taxon>
        <taxon>Gossypium</taxon>
    </lineage>
</organism>
<accession>A0A1U8NAZ0</accession>
<dbReference type="OMA" id="TYKFPCH"/>
<keyword evidence="5" id="KW-0040">ANK repeat</keyword>
<feature type="transmembrane region" description="Helical" evidence="7">
    <location>
        <begin position="112"/>
        <end position="131"/>
    </location>
</feature>
<dbReference type="PANTHER" id="PTHR24186">
    <property type="entry name" value="PROTEIN PHOSPHATASE 1 REGULATORY SUBUNIT"/>
    <property type="match status" value="1"/>
</dbReference>
<evidence type="ECO:0000259" key="8">
    <source>
        <dbReference type="Pfam" id="PF13962"/>
    </source>
</evidence>
<evidence type="ECO:0000256" key="3">
    <source>
        <dbReference type="ARBA" id="ARBA00022737"/>
    </source>
</evidence>
<dbReference type="GO" id="GO:0005886">
    <property type="term" value="C:plasma membrane"/>
    <property type="evidence" value="ECO:0007669"/>
    <property type="project" value="TreeGrafter"/>
</dbReference>
<evidence type="ECO:0000313" key="9">
    <source>
        <dbReference type="Proteomes" id="UP000818029"/>
    </source>
</evidence>
<feature type="transmembrane region" description="Helical" evidence="7">
    <location>
        <begin position="137"/>
        <end position="157"/>
    </location>
</feature>
<reference evidence="10" key="2">
    <citation type="submission" date="2025-08" db="UniProtKB">
        <authorList>
            <consortium name="RefSeq"/>
        </authorList>
    </citation>
    <scope>IDENTIFICATION</scope>
</reference>
<protein>
    <recommendedName>
        <fullName evidence="8">PGG domain-containing protein</fullName>
    </recommendedName>
</protein>
<proteinExistence type="predicted"/>
<sequence length="176" mass="19605">MKIDEHKLRMVNRLSTGKSWYKPFQYKEDVDKPGDVRNILLVVATLIASVTFQAGVNPPGGVWQEGDHAGRAIYASNSAAYYVFLISNTLALATSILVIIPLTYKFPCHLEIVIATISMAVTYGSAVFAVTPHEIRFRYAIAAFAVPFILRCLIQLFKVLVFKNDHKSDPENGNNE</sequence>
<dbReference type="InterPro" id="IPR026961">
    <property type="entry name" value="PGG_dom"/>
</dbReference>